<reference evidence="1 2" key="1">
    <citation type="submission" date="2018-02" db="EMBL/GenBank/DDBJ databases">
        <title>Subsurface microbial communities from deep shales in Ohio and West Virginia, USA.</title>
        <authorList>
            <person name="Wrighton K."/>
        </authorList>
    </citation>
    <scope>NUCLEOTIDE SEQUENCE [LARGE SCALE GENOMIC DNA]</scope>
    <source>
        <strain evidence="1 2">OWC-DMM</strain>
    </source>
</reference>
<accession>A0A2S6HC36</accession>
<dbReference type="Pfam" id="PF05494">
    <property type="entry name" value="MlaC"/>
    <property type="match status" value="1"/>
</dbReference>
<dbReference type="InterPro" id="IPR008869">
    <property type="entry name" value="MlaC/ttg2D"/>
</dbReference>
<gene>
    <name evidence="1" type="ORF">B0F87_107229</name>
</gene>
<dbReference type="AlphaFoldDB" id="A0A2S6HC36"/>
<dbReference type="PANTHER" id="PTHR36573">
    <property type="entry name" value="INTERMEMBRANE PHOSPHOLIPID TRANSPORT SYSTEM BINDING PROTEIN MLAC"/>
    <property type="match status" value="1"/>
</dbReference>
<comment type="caution">
    <text evidence="1">The sequence shown here is derived from an EMBL/GenBank/DDBJ whole genome shotgun (WGS) entry which is preliminary data.</text>
</comment>
<name>A0A2S6HC36_9GAMM</name>
<dbReference type="InterPro" id="IPR042245">
    <property type="entry name" value="Tgt2/MlaC_sf"/>
</dbReference>
<evidence type="ECO:0000313" key="2">
    <source>
        <dbReference type="Proteomes" id="UP000240010"/>
    </source>
</evidence>
<dbReference type="RefSeq" id="WP_104429488.1">
    <property type="nucleotide sequence ID" value="NZ_PTIZ01000007.1"/>
</dbReference>
<dbReference type="PIRSF" id="PIRSF004649">
    <property type="entry name" value="MlaC"/>
    <property type="match status" value="1"/>
</dbReference>
<dbReference type="PANTHER" id="PTHR36573:SF1">
    <property type="entry name" value="INTERMEMBRANE PHOSPHOLIPID TRANSPORT SYSTEM BINDING PROTEIN MLAC"/>
    <property type="match status" value="1"/>
</dbReference>
<proteinExistence type="predicted"/>
<protein>
    <submittedName>
        <fullName evidence="1">Phospholipid transport system substrate-binding protein</fullName>
    </submittedName>
</protein>
<dbReference type="Gene3D" id="3.10.450.710">
    <property type="entry name" value="Tgt2/MlaC"/>
    <property type="match status" value="1"/>
</dbReference>
<dbReference type="Proteomes" id="UP000240010">
    <property type="component" value="Unassembled WGS sequence"/>
</dbReference>
<organism evidence="1 2">
    <name type="scientific">Methylobacter tundripaludum</name>
    <dbReference type="NCBI Taxonomy" id="173365"/>
    <lineage>
        <taxon>Bacteria</taxon>
        <taxon>Pseudomonadati</taxon>
        <taxon>Pseudomonadota</taxon>
        <taxon>Gammaproteobacteria</taxon>
        <taxon>Methylococcales</taxon>
        <taxon>Methylococcaceae</taxon>
        <taxon>Methylobacter</taxon>
    </lineage>
</organism>
<evidence type="ECO:0000313" key="1">
    <source>
        <dbReference type="EMBL" id="PPK74986.1"/>
    </source>
</evidence>
<dbReference type="EMBL" id="PTIZ01000007">
    <property type="protein sequence ID" value="PPK74986.1"/>
    <property type="molecule type" value="Genomic_DNA"/>
</dbReference>
<sequence length="215" mass="24592">MMRNRTKQYAIVGLFFALLLGLIPTTKVIAEDLQPPQQIIQSVSTQLQQKLKDKSFTKDFAQVTQFVNGVISLHTDFDRIAPLVLGKHWKTATPGEQERFKHEFQTLIVRTYSRAFVEYNDWTMRFMPLEMSNEATKVVVKTEVLQPGLQPVDVNYRMLLTKGEWKVYDIMIDGVSLVTNYRSTFNDEIQTKGSLSAVIDNLVKRNAEALSAKDS</sequence>